<proteinExistence type="predicted"/>
<dbReference type="Proteomes" id="UP000531916">
    <property type="component" value="Unassembled WGS sequence"/>
</dbReference>
<gene>
    <name evidence="1" type="ORF">E5H86_16980</name>
</gene>
<comment type="caution">
    <text evidence="1">The sequence shown here is derived from an EMBL/GenBank/DDBJ whole genome shotgun (WGS) entry which is preliminary data.</text>
</comment>
<dbReference type="EMBL" id="AASEPP010000028">
    <property type="protein sequence ID" value="EFC2247468.1"/>
    <property type="molecule type" value="Genomic_DNA"/>
</dbReference>
<organism evidence="1 2">
    <name type="scientific">Escherichia coli</name>
    <dbReference type="NCBI Taxonomy" id="562"/>
    <lineage>
        <taxon>Bacteria</taxon>
        <taxon>Pseudomonadati</taxon>
        <taxon>Pseudomonadota</taxon>
        <taxon>Gammaproteobacteria</taxon>
        <taxon>Enterobacterales</taxon>
        <taxon>Enterobacteriaceae</taxon>
        <taxon>Escherichia</taxon>
    </lineage>
</organism>
<dbReference type="RefSeq" id="WP_063848373.1">
    <property type="nucleotide sequence ID" value="NZ_BICR01000031.1"/>
</dbReference>
<protein>
    <submittedName>
        <fullName evidence="1">Uncharacterized protein</fullName>
    </submittedName>
</protein>
<accession>A0A168T7B2</accession>
<evidence type="ECO:0000313" key="2">
    <source>
        <dbReference type="Proteomes" id="UP000531916"/>
    </source>
</evidence>
<name>A0A168T7B2_ECOLX</name>
<reference evidence="1 2" key="1">
    <citation type="submission" date="2019-04" db="EMBL/GenBank/DDBJ databases">
        <authorList>
            <consortium name="NARMS: The National Antimicrobial Resistance Monitoring System"/>
        </authorList>
    </citation>
    <scope>NUCLEOTIDE SEQUENCE [LARGE SCALE GENOMIC DNA]</scope>
    <source>
        <strain evidence="1 2">FSIS11919500</strain>
    </source>
</reference>
<evidence type="ECO:0000313" key="1">
    <source>
        <dbReference type="EMBL" id="EFC2247468.1"/>
    </source>
</evidence>
<sequence length="95" mass="10679">MMSSDTNIDYAALGEYTAFSDKARDAARRRHAEMCNLSSYLARQAQSPESETNHNEVLSAVNRMLDAEREMRNAVERANLLARACYKPPLKLASL</sequence>
<dbReference type="AlphaFoldDB" id="A0A168T7B2"/>